<dbReference type="Proteomes" id="UP000076420">
    <property type="component" value="Unassembled WGS sequence"/>
</dbReference>
<dbReference type="OrthoDB" id="10022757at2759"/>
<dbReference type="RefSeq" id="XP_013086887.2">
    <property type="nucleotide sequence ID" value="XM_013231433.2"/>
</dbReference>
<dbReference type="KEGG" id="bgt:106071345"/>
<dbReference type="InterPro" id="IPR031630">
    <property type="entry name" value="CCDC117"/>
</dbReference>
<reference evidence="2" key="3">
    <citation type="submission" date="2020-05" db="UniProtKB">
        <authorList>
            <consortium name="EnsemblMetazoa"/>
        </authorList>
    </citation>
    <scope>IDENTIFICATION</scope>
    <source>
        <strain evidence="2">BB02</strain>
    </source>
</reference>
<proteinExistence type="predicted"/>
<dbReference type="EnsemblMetazoa" id="BGLB033352-RE">
    <property type="protein sequence ID" value="BGLB033352-PE"/>
    <property type="gene ID" value="BGLB033352"/>
</dbReference>
<accession>A0A2C9LNX1</accession>
<evidence type="ECO:0000256" key="1">
    <source>
        <dbReference type="SAM" id="MobiDB-lite"/>
    </source>
</evidence>
<dbReference type="VEuPathDB" id="VectorBase:BGLAX_036024"/>
<evidence type="ECO:0000313" key="2">
    <source>
        <dbReference type="EnsemblMetazoa" id="BGLB033352-PB"/>
    </source>
</evidence>
<gene>
    <name evidence="2" type="primary">106071345</name>
</gene>
<dbReference type="AlphaFoldDB" id="A0A2C9LNX1"/>
<dbReference type="Pfam" id="PF15810">
    <property type="entry name" value="CCDC117"/>
    <property type="match status" value="1"/>
</dbReference>
<evidence type="ECO:0000313" key="3">
    <source>
        <dbReference type="Proteomes" id="UP000076420"/>
    </source>
</evidence>
<dbReference type="RefSeq" id="XP_013086885.2">
    <property type="nucleotide sequence ID" value="XM_013231431.2"/>
</dbReference>
<dbReference type="EnsemblMetazoa" id="BGLB033352-RC">
    <property type="protein sequence ID" value="BGLB033352-PC"/>
    <property type="gene ID" value="BGLB033352"/>
</dbReference>
<reference evidence="2" key="2">
    <citation type="submission" date="2013-03" db="EMBL/GenBank/DDBJ databases">
        <title>Sequence assembly of the Biomphalaria glabrata genome version 4.3.</title>
        <authorList>
            <person name="Warren W."/>
            <person name="Wilson R.K."/>
            <person name="Hillier L.W."/>
            <person name="Minx P."/>
        </authorList>
    </citation>
    <scope>NUCLEOTIDE SEQUENCE</scope>
    <source>
        <strain evidence="2">BB02</strain>
    </source>
</reference>
<feature type="region of interest" description="Disordered" evidence="1">
    <location>
        <begin position="273"/>
        <end position="307"/>
    </location>
</feature>
<sequence length="386" mass="41647">MANYSEFNNNNYLPGLYNEMAATVFNNFSSVHRSPVLSQNSFTFTSPTQGITLATHRPSIQTTSPISNMSAPGVGTSWQHSIPVTMPWADVVNLRGAGTTTVFTGVPVPAFPELPQSVNVLAPVKCPKRKALDLPDEAPLSKVYLCADQFAHMTITSQDQSVLTTPSVAGDNTNVQVFFGSRGSQCQSDASAWQRFREIENRLEVELDEDFDGNLGQTNNMEQDGPRLTIVDGILESTKRQSPILPRKVMEDITKPCMQIVLWKSPGELVREVAKEESQTKTSSSSTTTTLTNSQTLGTSASPADGGSSCTVNAGMGTIPESFLFNTSHASVSQSCIGTNFQSTASVSTSLPPSFSPLSSPPDNSFNQISKGFSMFETIDDDDMQL</sequence>
<name>A0A2C9LNX1_BIOGL</name>
<dbReference type="VEuPathDB" id="VectorBase:BGLB033352"/>
<organism evidence="2 3">
    <name type="scientific">Biomphalaria glabrata</name>
    <name type="common">Bloodfluke planorb</name>
    <name type="synonym">Freshwater snail</name>
    <dbReference type="NCBI Taxonomy" id="6526"/>
    <lineage>
        <taxon>Eukaryota</taxon>
        <taxon>Metazoa</taxon>
        <taxon>Spiralia</taxon>
        <taxon>Lophotrochozoa</taxon>
        <taxon>Mollusca</taxon>
        <taxon>Gastropoda</taxon>
        <taxon>Heterobranchia</taxon>
        <taxon>Euthyneura</taxon>
        <taxon>Panpulmonata</taxon>
        <taxon>Hygrophila</taxon>
        <taxon>Lymnaeoidea</taxon>
        <taxon>Planorbidae</taxon>
        <taxon>Biomphalaria</taxon>
    </lineage>
</organism>
<protein>
    <submittedName>
        <fullName evidence="2">Uncharacterized protein</fullName>
    </submittedName>
</protein>
<reference evidence="2" key="1">
    <citation type="journal article" date="2004" name="J. Parasitol.">
        <title>The mitochondrial genome of Biomphalaria glabrata (Gastropoda: Basommatophora), intermediate host of Schistosoma mansoni.</title>
        <authorList>
            <person name="DeJong R.J."/>
            <person name="Emery A.M."/>
            <person name="Adema C.M."/>
        </authorList>
    </citation>
    <scope>NUCLEOTIDE SEQUENCE</scope>
    <source>
        <strain evidence="2">BB02</strain>
    </source>
</reference>
<dbReference type="EnsemblMetazoa" id="BGLB033352-RD">
    <property type="protein sequence ID" value="BGLB033352-PD"/>
    <property type="gene ID" value="BGLB033352"/>
</dbReference>
<dbReference type="EnsemblMetazoa" id="BGLB033352-RB">
    <property type="protein sequence ID" value="BGLB033352-PB"/>
    <property type="gene ID" value="BGLB033352"/>
</dbReference>
<feature type="compositionally biased region" description="Low complexity" evidence="1">
    <location>
        <begin position="280"/>
        <end position="300"/>
    </location>
</feature>
<dbReference type="RefSeq" id="XP_013086886.2">
    <property type="nucleotide sequence ID" value="XM_013231432.2"/>
</dbReference>